<gene>
    <name evidence="1" type="ORF">ACFFUU_04710</name>
</gene>
<dbReference type="RefSeq" id="WP_290284359.1">
    <property type="nucleotide sequence ID" value="NZ_JAUFQN010000019.1"/>
</dbReference>
<keyword evidence="2" id="KW-1185">Reference proteome</keyword>
<evidence type="ECO:0000313" key="1">
    <source>
        <dbReference type="EMBL" id="MFB9088895.1"/>
    </source>
</evidence>
<dbReference type="EMBL" id="JBHMFB010000012">
    <property type="protein sequence ID" value="MFB9088895.1"/>
    <property type="molecule type" value="Genomic_DNA"/>
</dbReference>
<protein>
    <recommendedName>
        <fullName evidence="3">Lipoprotein</fullName>
    </recommendedName>
</protein>
<organism evidence="1 2">
    <name type="scientific">Flavobacterium paronense</name>
    <dbReference type="NCBI Taxonomy" id="1392775"/>
    <lineage>
        <taxon>Bacteria</taxon>
        <taxon>Pseudomonadati</taxon>
        <taxon>Bacteroidota</taxon>
        <taxon>Flavobacteriia</taxon>
        <taxon>Flavobacteriales</taxon>
        <taxon>Flavobacteriaceae</taxon>
        <taxon>Flavobacterium</taxon>
    </lineage>
</organism>
<reference evidence="1 2" key="1">
    <citation type="submission" date="2024-09" db="EMBL/GenBank/DDBJ databases">
        <authorList>
            <person name="Sun Q."/>
            <person name="Mori K."/>
        </authorList>
    </citation>
    <scope>NUCLEOTIDE SEQUENCE [LARGE SCALE GENOMIC DNA]</scope>
    <source>
        <strain evidence="1 2">CECT 8460</strain>
    </source>
</reference>
<comment type="caution">
    <text evidence="1">The sequence shown here is derived from an EMBL/GenBank/DDBJ whole genome shotgun (WGS) entry which is preliminary data.</text>
</comment>
<proteinExistence type="predicted"/>
<evidence type="ECO:0000313" key="2">
    <source>
        <dbReference type="Proteomes" id="UP001589576"/>
    </source>
</evidence>
<evidence type="ECO:0008006" key="3">
    <source>
        <dbReference type="Google" id="ProtNLM"/>
    </source>
</evidence>
<name>A0ABV5GCP8_9FLAO</name>
<dbReference type="PROSITE" id="PS51257">
    <property type="entry name" value="PROKAR_LIPOPROTEIN"/>
    <property type="match status" value="1"/>
</dbReference>
<dbReference type="Proteomes" id="UP001589576">
    <property type="component" value="Unassembled WGS sequence"/>
</dbReference>
<accession>A0ABV5GCP8</accession>
<sequence>MKKITPFVLLCFLTSCNPISTYYQVYKTKSETVKPSGNSMVFEDNNCKISYNLWANNGNAGFTFYNKTNEVIYLQLDESFYVINGNAYDYYQNRIFTNSNNTATKTSKTSGISQLGWLSLSTYTSNTVATNSSSGVQIVEAKVVAIPSKSSKSVAEFNITQTIIRDCDLLRYPTSKQTSTKGFSEDTSPLNFYNSITYKLGDKTNKVKNDFYVSEITNIAYKDAFRQEKNTFCNQKGGGITTVFINSAPDKFYLTYTKTQADTWKY</sequence>